<dbReference type="PANTHER" id="PTHR12598:SF0">
    <property type="entry name" value="COPPER HOMEOSTASIS PROTEIN CUTC HOMOLOG"/>
    <property type="match status" value="1"/>
</dbReference>
<evidence type="ECO:0000256" key="2">
    <source>
        <dbReference type="HAMAP-Rule" id="MF_00795"/>
    </source>
</evidence>
<name>A0A0F3KTW9_9GAMM</name>
<organism evidence="3 4">
    <name type="scientific">Luteibacter yeojuensis</name>
    <dbReference type="NCBI Taxonomy" id="345309"/>
    <lineage>
        <taxon>Bacteria</taxon>
        <taxon>Pseudomonadati</taxon>
        <taxon>Pseudomonadota</taxon>
        <taxon>Gammaproteobacteria</taxon>
        <taxon>Lysobacterales</taxon>
        <taxon>Rhodanobacteraceae</taxon>
        <taxon>Luteibacter</taxon>
    </lineage>
</organism>
<protein>
    <recommendedName>
        <fullName evidence="2">PF03932 family protein CutC</fullName>
    </recommendedName>
</protein>
<dbReference type="InterPro" id="IPR005627">
    <property type="entry name" value="CutC-like"/>
</dbReference>
<comment type="subcellular location">
    <subcellularLocation>
        <location evidence="2">Cytoplasm</location>
    </subcellularLocation>
</comment>
<dbReference type="PANTHER" id="PTHR12598">
    <property type="entry name" value="COPPER HOMEOSTASIS PROTEIN CUTC"/>
    <property type="match status" value="1"/>
</dbReference>
<comment type="similarity">
    <text evidence="1 2">Belongs to the CutC family.</text>
</comment>
<sequence length="241" mass="24863">MLEVAANSAASAFAAEEGGAGRVELCASLDEGGVTPSHGTVVLAREGLTIPLFVLIRPRAGDFVYDDHEIEAMLDDIAHCRALGCDGVVVGALTPDGRVDRDACGRFLDEAQGMGLTFHRAFDLVDDQAEALETLIGMGFDRVLTSGGMPGAVAGAGRIARLVTQAAARISVMPGAGIAPENIAALRDVTGAREFHASAKRRLPSAMRRTPADALGMGAGETRTDVDTVRALVAALNGEGP</sequence>
<reference evidence="3 4" key="1">
    <citation type="submission" date="2015-03" db="EMBL/GenBank/DDBJ databases">
        <title>Draft genome sequence of Luteibacter yeojuensis strain SU11.</title>
        <authorList>
            <person name="Sulaiman J."/>
            <person name="Priya K."/>
            <person name="Chan K.-G."/>
        </authorList>
    </citation>
    <scope>NUCLEOTIDE SEQUENCE [LARGE SCALE GENOMIC DNA]</scope>
    <source>
        <strain evidence="3 4">SU11</strain>
    </source>
</reference>
<keyword evidence="2" id="KW-0963">Cytoplasm</keyword>
<dbReference type="OrthoDB" id="9815677at2"/>
<evidence type="ECO:0000313" key="3">
    <source>
        <dbReference type="EMBL" id="KJV34658.1"/>
    </source>
</evidence>
<keyword evidence="4" id="KW-1185">Reference proteome</keyword>
<dbReference type="InterPro" id="IPR036822">
    <property type="entry name" value="CutC-like_dom_sf"/>
</dbReference>
<dbReference type="Gene3D" id="3.20.20.380">
    <property type="entry name" value="Copper homeostasis (CutC) domain"/>
    <property type="match status" value="1"/>
</dbReference>
<dbReference type="Proteomes" id="UP000033651">
    <property type="component" value="Unassembled WGS sequence"/>
</dbReference>
<evidence type="ECO:0000313" key="4">
    <source>
        <dbReference type="Proteomes" id="UP000033651"/>
    </source>
</evidence>
<accession>A0A0F3KTW9</accession>
<comment type="caution">
    <text evidence="2">Once thought to be involved in copper homeostasis, experiments in E.coli have shown this is not the case.</text>
</comment>
<dbReference type="EMBL" id="JZRB01000019">
    <property type="protein sequence ID" value="KJV34658.1"/>
    <property type="molecule type" value="Genomic_DNA"/>
</dbReference>
<comment type="caution">
    <text evidence="3">The sequence shown here is derived from an EMBL/GenBank/DDBJ whole genome shotgun (WGS) entry which is preliminary data.</text>
</comment>
<evidence type="ECO:0000256" key="1">
    <source>
        <dbReference type="ARBA" id="ARBA00007768"/>
    </source>
</evidence>
<dbReference type="AlphaFoldDB" id="A0A0F3KTW9"/>
<dbReference type="PATRIC" id="fig|345309.4.peg.1217"/>
<dbReference type="Pfam" id="PF03932">
    <property type="entry name" value="CutC"/>
    <property type="match status" value="1"/>
</dbReference>
<dbReference type="SUPFAM" id="SSF110395">
    <property type="entry name" value="CutC-like"/>
    <property type="match status" value="1"/>
</dbReference>
<dbReference type="GO" id="GO:0005737">
    <property type="term" value="C:cytoplasm"/>
    <property type="evidence" value="ECO:0007669"/>
    <property type="project" value="UniProtKB-SubCell"/>
</dbReference>
<gene>
    <name evidence="2" type="primary">cutC</name>
    <name evidence="3" type="ORF">VI08_09885</name>
</gene>
<dbReference type="HAMAP" id="MF_00795">
    <property type="entry name" value="CutC"/>
    <property type="match status" value="1"/>
</dbReference>
<proteinExistence type="inferred from homology"/>
<dbReference type="GO" id="GO:0005507">
    <property type="term" value="F:copper ion binding"/>
    <property type="evidence" value="ECO:0007669"/>
    <property type="project" value="TreeGrafter"/>
</dbReference>